<dbReference type="SMART" id="SM00283">
    <property type="entry name" value="MA"/>
    <property type="match status" value="1"/>
</dbReference>
<dbReference type="RefSeq" id="WP_377362822.1">
    <property type="nucleotide sequence ID" value="NZ_JBHRYN010000011.1"/>
</dbReference>
<dbReference type="PRINTS" id="PR00260">
    <property type="entry name" value="CHEMTRNSDUCR"/>
</dbReference>
<evidence type="ECO:0000256" key="6">
    <source>
        <dbReference type="SAM" id="Phobius"/>
    </source>
</evidence>
<comment type="similarity">
    <text evidence="3">Belongs to the methyl-accepting chemotaxis (MCP) protein family.</text>
</comment>
<sequence length="576" mass="62739">MKNHSPEKPKSRSGSLKVRFACFILAIALAVLAVNLFIIKKIQTVHPIVDQQLTLIATQAAQSTQHIELIANQQINIERVHQINGAINLLNETTYWYFQGALTLVTASLESGREKHDQLLQQLTAMSRSDPENAAVFVGITKEAESFQLYAERMFEMFESNSVSMGKSMGEGAKLQADKVLTLLNALRDQYVNEQANSMDQISQGSNAIKQAGDAAYAAGENIGRTAKSIIGSALTYSVALLVIIVIAAAVAFQMLLKPIQQLSKRIQAGIKRNEWPLLEAHSDPELHGVVTAYNKLVEQINSSRQATEHSAQLLDSLMAQASPKEEGLSENTNKVQKEIEMVSVATHQLSDSAEQVKSTTETASELVSQVTSAVTFGQQTIAESVQSLERLTHRIDNSTEVVNELAKNTEEIGTVLSVISGISEQTNLLALNAAIEAARAGDQGRGFAVVADEVRSLASRTQQSTVEIQETVQKLQQGAEQAVKEMSESRASSEKNMAHARQVQDSIEQVAQLVSEMQKLNNQIAEATGEQSSVAISVDDSVMRITEQITRLTEHALLLDQMAGSVHKISDQLKS</sequence>
<evidence type="ECO:0000256" key="4">
    <source>
        <dbReference type="PROSITE-ProRule" id="PRU00284"/>
    </source>
</evidence>
<feature type="transmembrane region" description="Helical" evidence="6">
    <location>
        <begin position="235"/>
        <end position="257"/>
    </location>
</feature>
<organism evidence="8 9">
    <name type="scientific">Reinekea marina</name>
    <dbReference type="NCBI Taxonomy" id="1310421"/>
    <lineage>
        <taxon>Bacteria</taxon>
        <taxon>Pseudomonadati</taxon>
        <taxon>Pseudomonadota</taxon>
        <taxon>Gammaproteobacteria</taxon>
        <taxon>Oceanospirillales</taxon>
        <taxon>Saccharospirillaceae</taxon>
        <taxon>Reinekea</taxon>
    </lineage>
</organism>
<dbReference type="InterPro" id="IPR004090">
    <property type="entry name" value="Chemotax_Me-accpt_rcpt"/>
</dbReference>
<protein>
    <submittedName>
        <fullName evidence="8">Methyl-accepting chemotaxis protein</fullName>
    </submittedName>
</protein>
<comment type="caution">
    <text evidence="8">The sequence shown here is derived from an EMBL/GenBank/DDBJ whole genome shotgun (WGS) entry which is preliminary data.</text>
</comment>
<dbReference type="Pfam" id="PF00015">
    <property type="entry name" value="MCPsignal"/>
    <property type="match status" value="1"/>
</dbReference>
<reference evidence="9" key="1">
    <citation type="journal article" date="2019" name="Int. J. Syst. Evol. Microbiol.">
        <title>The Global Catalogue of Microorganisms (GCM) 10K type strain sequencing project: providing services to taxonomists for standard genome sequencing and annotation.</title>
        <authorList>
            <consortium name="The Broad Institute Genomics Platform"/>
            <consortium name="The Broad Institute Genome Sequencing Center for Infectious Disease"/>
            <person name="Wu L."/>
            <person name="Ma J."/>
        </authorList>
    </citation>
    <scope>NUCLEOTIDE SEQUENCE [LARGE SCALE GENOMIC DNA]</scope>
    <source>
        <strain evidence="9">CECT 8288</strain>
    </source>
</reference>
<keyword evidence="6" id="KW-1133">Transmembrane helix</keyword>
<dbReference type="CDD" id="cd11386">
    <property type="entry name" value="MCP_signal"/>
    <property type="match status" value="1"/>
</dbReference>
<dbReference type="Gene3D" id="1.10.287.950">
    <property type="entry name" value="Methyl-accepting chemotaxis protein"/>
    <property type="match status" value="1"/>
</dbReference>
<evidence type="ECO:0000313" key="9">
    <source>
        <dbReference type="Proteomes" id="UP001595710"/>
    </source>
</evidence>
<comment type="subcellular location">
    <subcellularLocation>
        <location evidence="1">Membrane</location>
    </subcellularLocation>
</comment>
<keyword evidence="2 4" id="KW-0807">Transducer</keyword>
<dbReference type="PANTHER" id="PTHR32089">
    <property type="entry name" value="METHYL-ACCEPTING CHEMOTAXIS PROTEIN MCPB"/>
    <property type="match status" value="1"/>
</dbReference>
<dbReference type="EMBL" id="JBHRYN010000011">
    <property type="protein sequence ID" value="MFC3701776.1"/>
    <property type="molecule type" value="Genomic_DNA"/>
</dbReference>
<evidence type="ECO:0000313" key="8">
    <source>
        <dbReference type="EMBL" id="MFC3701776.1"/>
    </source>
</evidence>
<keyword evidence="6" id="KW-0472">Membrane</keyword>
<evidence type="ECO:0000256" key="2">
    <source>
        <dbReference type="ARBA" id="ARBA00023224"/>
    </source>
</evidence>
<dbReference type="PANTHER" id="PTHR32089:SF112">
    <property type="entry name" value="LYSOZYME-LIKE PROTEIN-RELATED"/>
    <property type="match status" value="1"/>
</dbReference>
<evidence type="ECO:0000256" key="1">
    <source>
        <dbReference type="ARBA" id="ARBA00004370"/>
    </source>
</evidence>
<feature type="coiled-coil region" evidence="5">
    <location>
        <begin position="504"/>
        <end position="531"/>
    </location>
</feature>
<keyword evidence="6" id="KW-0812">Transmembrane</keyword>
<proteinExistence type="inferred from homology"/>
<dbReference type="Proteomes" id="UP001595710">
    <property type="component" value="Unassembled WGS sequence"/>
</dbReference>
<feature type="transmembrane region" description="Helical" evidence="6">
    <location>
        <begin position="20"/>
        <end position="39"/>
    </location>
</feature>
<name>A0ABV7WSG5_9GAMM</name>
<evidence type="ECO:0000256" key="3">
    <source>
        <dbReference type="ARBA" id="ARBA00029447"/>
    </source>
</evidence>
<keyword evidence="9" id="KW-1185">Reference proteome</keyword>
<dbReference type="InterPro" id="IPR004089">
    <property type="entry name" value="MCPsignal_dom"/>
</dbReference>
<keyword evidence="5" id="KW-0175">Coiled coil</keyword>
<evidence type="ECO:0000256" key="5">
    <source>
        <dbReference type="SAM" id="Coils"/>
    </source>
</evidence>
<dbReference type="PROSITE" id="PS50111">
    <property type="entry name" value="CHEMOTAXIS_TRANSDUC_2"/>
    <property type="match status" value="1"/>
</dbReference>
<accession>A0ABV7WSG5</accession>
<dbReference type="SUPFAM" id="SSF58104">
    <property type="entry name" value="Methyl-accepting chemotaxis protein (MCP) signaling domain"/>
    <property type="match status" value="1"/>
</dbReference>
<gene>
    <name evidence="8" type="ORF">ACFOND_09015</name>
</gene>
<feature type="domain" description="Methyl-accepting transducer" evidence="7">
    <location>
        <begin position="311"/>
        <end position="547"/>
    </location>
</feature>
<evidence type="ECO:0000259" key="7">
    <source>
        <dbReference type="PROSITE" id="PS50111"/>
    </source>
</evidence>